<evidence type="ECO:0000256" key="4">
    <source>
        <dbReference type="ARBA" id="ARBA00022898"/>
    </source>
</evidence>
<keyword evidence="4 6" id="KW-0663">Pyridoxal phosphate</keyword>
<evidence type="ECO:0000313" key="9">
    <source>
        <dbReference type="Proteomes" id="UP000221020"/>
    </source>
</evidence>
<dbReference type="SUPFAM" id="SSF53383">
    <property type="entry name" value="PLP-dependent transferases"/>
    <property type="match status" value="1"/>
</dbReference>
<evidence type="ECO:0000313" key="8">
    <source>
        <dbReference type="EMBL" id="PED80282.1"/>
    </source>
</evidence>
<comment type="cofactor">
    <cofactor evidence="1 6 7">
        <name>pyridoxal 5'-phosphate</name>
        <dbReference type="ChEBI" id="CHEBI:597326"/>
    </cofactor>
</comment>
<dbReference type="Gene3D" id="3.40.640.10">
    <property type="entry name" value="Type I PLP-dependent aspartate aminotransferase-like (Major domain)"/>
    <property type="match status" value="1"/>
</dbReference>
<sequence>MQDILNLFPSADGNEKKQQLFLESIQEIIENLGRLKNENKATLGNIEEKSNGHYNDLIHKSHIPKTGITMSNVIEELNQFMNGHPYPNKYYLSNAVPLPSIPSLLGTITMTLLNGNGVWDVYGPAATEAEVKVVSMLSKLIGYNPHNSGGYTTWGGQGCVFSSLRLAISKQFPLAKEQGVPQNVYCFASENAHYSLLKSAEATGIGTNHLIKVTTDPYTNSMDIEDLENKMIEVIENGGIPLYILATMGTTDTFAIDSIKKIKEIAELIQDKYNLEPIYIHADSAMGGFYSFFNNYDFEQNPLLFEPTVKDALQQIQEKMQYMYLADSVCFDFHKLGQTPYASSIWIVKNHTDLQIMDVEQNDTPYLGNRSYGSYHTGYTLECSRAGSAIPMYINLVAFGIEGYQKLLANYIRVNLLFREKLNTALPQVAVTNDFTYGPITTFRFYMSGDGQENWRKERTGLATQEEIEDTNRLNIEIFNHLGKNRDQIFLGDTTRSCLVNVINSNDKQPISTIKFFAISPYTTVECLDEIVAFLKKHVLIATNEIHSYA</sequence>
<keyword evidence="3" id="KW-0210">Decarboxylase</keyword>
<dbReference type="InterPro" id="IPR015421">
    <property type="entry name" value="PyrdxlP-dep_Trfase_major"/>
</dbReference>
<evidence type="ECO:0000256" key="5">
    <source>
        <dbReference type="ARBA" id="ARBA00023239"/>
    </source>
</evidence>
<evidence type="ECO:0000256" key="6">
    <source>
        <dbReference type="PIRSR" id="PIRSR602129-50"/>
    </source>
</evidence>
<evidence type="ECO:0000256" key="7">
    <source>
        <dbReference type="RuleBase" id="RU000382"/>
    </source>
</evidence>
<proteinExistence type="inferred from homology"/>
<keyword evidence="5 7" id="KW-0456">Lyase</keyword>
<dbReference type="Proteomes" id="UP000221020">
    <property type="component" value="Unassembled WGS sequence"/>
</dbReference>
<feature type="modified residue" description="N6-(pyridoxal phosphate)lysine" evidence="6">
    <location>
        <position position="335"/>
    </location>
</feature>
<dbReference type="EMBL" id="NVOR01000118">
    <property type="protein sequence ID" value="PED80282.1"/>
    <property type="molecule type" value="Genomic_DNA"/>
</dbReference>
<dbReference type="PANTHER" id="PTHR45677">
    <property type="entry name" value="GLUTAMATE DECARBOXYLASE-RELATED"/>
    <property type="match status" value="1"/>
</dbReference>
<evidence type="ECO:0000256" key="2">
    <source>
        <dbReference type="ARBA" id="ARBA00009533"/>
    </source>
</evidence>
<dbReference type="GO" id="GO:0005737">
    <property type="term" value="C:cytoplasm"/>
    <property type="evidence" value="ECO:0007669"/>
    <property type="project" value="TreeGrafter"/>
</dbReference>
<comment type="caution">
    <text evidence="8">The sequence shown here is derived from an EMBL/GenBank/DDBJ whole genome shotgun (WGS) entry which is preliminary data.</text>
</comment>
<dbReference type="RefSeq" id="WP_097894749.1">
    <property type="nucleotide sequence ID" value="NZ_NVOR01000118.1"/>
</dbReference>
<gene>
    <name evidence="8" type="ORF">CON65_23365</name>
</gene>
<accession>A0AA91V807</accession>
<dbReference type="GO" id="GO:0008483">
    <property type="term" value="F:transaminase activity"/>
    <property type="evidence" value="ECO:0007669"/>
    <property type="project" value="UniProtKB-KW"/>
</dbReference>
<dbReference type="GO" id="GO:0019752">
    <property type="term" value="P:carboxylic acid metabolic process"/>
    <property type="evidence" value="ECO:0007669"/>
    <property type="project" value="InterPro"/>
</dbReference>
<evidence type="ECO:0000256" key="1">
    <source>
        <dbReference type="ARBA" id="ARBA00001933"/>
    </source>
</evidence>
<evidence type="ECO:0000256" key="3">
    <source>
        <dbReference type="ARBA" id="ARBA00022793"/>
    </source>
</evidence>
<keyword evidence="8" id="KW-0808">Transferase</keyword>
<comment type="similarity">
    <text evidence="2 7">Belongs to the group II decarboxylase family.</text>
</comment>
<dbReference type="PANTHER" id="PTHR45677:SF8">
    <property type="entry name" value="CYSTEINE SULFINIC ACID DECARBOXYLASE"/>
    <property type="match status" value="1"/>
</dbReference>
<reference evidence="8 9" key="1">
    <citation type="submission" date="2017-09" db="EMBL/GenBank/DDBJ databases">
        <title>Large-scale bioinformatics analysis of Bacillus genomes uncovers conserved roles of natural products in bacterial physiology.</title>
        <authorList>
            <consortium name="Agbiome Team Llc"/>
            <person name="Bleich R.M."/>
            <person name="Grubbs K.J."/>
            <person name="Santa Maria K.C."/>
            <person name="Allen S.E."/>
            <person name="Farag S."/>
            <person name="Shank E.A."/>
            <person name="Bowers A."/>
        </authorList>
    </citation>
    <scope>NUCLEOTIDE SEQUENCE [LARGE SCALE GENOMIC DNA]</scope>
    <source>
        <strain evidence="8 9">AFS092012</strain>
    </source>
</reference>
<dbReference type="GO" id="GO:0004058">
    <property type="term" value="F:aromatic-L-amino-acid decarboxylase activity"/>
    <property type="evidence" value="ECO:0007669"/>
    <property type="project" value="UniProtKB-ARBA"/>
</dbReference>
<dbReference type="InterPro" id="IPR015424">
    <property type="entry name" value="PyrdxlP-dep_Trfase"/>
</dbReference>
<protein>
    <submittedName>
        <fullName evidence="8">Aspartate aminotransferase family protein</fullName>
    </submittedName>
</protein>
<dbReference type="AlphaFoldDB" id="A0AA91V807"/>
<dbReference type="GO" id="GO:0030170">
    <property type="term" value="F:pyridoxal phosphate binding"/>
    <property type="evidence" value="ECO:0007669"/>
    <property type="project" value="InterPro"/>
</dbReference>
<organism evidence="8 9">
    <name type="scientific">Bacillus pseudomycoides</name>
    <dbReference type="NCBI Taxonomy" id="64104"/>
    <lineage>
        <taxon>Bacteria</taxon>
        <taxon>Bacillati</taxon>
        <taxon>Bacillota</taxon>
        <taxon>Bacilli</taxon>
        <taxon>Bacillales</taxon>
        <taxon>Bacillaceae</taxon>
        <taxon>Bacillus</taxon>
        <taxon>Bacillus cereus group</taxon>
    </lineage>
</organism>
<dbReference type="InterPro" id="IPR002129">
    <property type="entry name" value="PyrdxlP-dep_de-COase"/>
</dbReference>
<keyword evidence="8" id="KW-0032">Aminotransferase</keyword>
<dbReference type="Pfam" id="PF00282">
    <property type="entry name" value="Pyridoxal_deC"/>
    <property type="match status" value="1"/>
</dbReference>
<name>A0AA91V807_9BACI</name>